<dbReference type="eggNOG" id="COG2250">
    <property type="taxonomic scope" value="Bacteria"/>
</dbReference>
<dbReference type="SUPFAM" id="SSF81593">
    <property type="entry name" value="Nucleotidyltransferase substrate binding subunit/domain"/>
    <property type="match status" value="1"/>
</dbReference>
<dbReference type="PATRIC" id="fig|889378.3.peg.773"/>
<dbReference type="RefSeq" id="WP_014454861.1">
    <property type="nucleotide sequence ID" value="NC_017098.1"/>
</dbReference>
<organism evidence="2 3">
    <name type="scientific">Spirochaeta africana (strain ATCC 700263 / DSM 8902 / Z-7692)</name>
    <dbReference type="NCBI Taxonomy" id="889378"/>
    <lineage>
        <taxon>Bacteria</taxon>
        <taxon>Pseudomonadati</taxon>
        <taxon>Spirochaetota</taxon>
        <taxon>Spirochaetia</taxon>
        <taxon>Spirochaetales</taxon>
        <taxon>Spirochaetaceae</taxon>
        <taxon>Spirochaeta</taxon>
    </lineage>
</organism>
<dbReference type="Gene3D" id="1.20.120.330">
    <property type="entry name" value="Nucleotidyltransferases domain 2"/>
    <property type="match status" value="1"/>
</dbReference>
<keyword evidence="3" id="KW-1185">Reference proteome</keyword>
<gene>
    <name evidence="2" type="ordered locus">Spiaf_0769</name>
</gene>
<dbReference type="HOGENOM" id="CLU_2939455_0_0_12"/>
<dbReference type="InterPro" id="IPR007842">
    <property type="entry name" value="HEPN_dom"/>
</dbReference>
<dbReference type="Pfam" id="PF05168">
    <property type="entry name" value="HEPN"/>
    <property type="match status" value="1"/>
</dbReference>
<evidence type="ECO:0000259" key="1">
    <source>
        <dbReference type="Pfam" id="PF05168"/>
    </source>
</evidence>
<name>H9UH71_SPIAZ</name>
<feature type="domain" description="HEPN" evidence="1">
    <location>
        <begin position="9"/>
        <end position="59"/>
    </location>
</feature>
<sequence length="60" mass="6929">MQLKNLVGEWQEKSRNDILSARFLVNMRPMPVEVIGFHAQQAVEKLFKAVLVLHSISPQR</sequence>
<reference evidence="3" key="1">
    <citation type="journal article" date="2013" name="Stand. Genomic Sci.">
        <title>Complete genome sequence of the halophilic bacterium Spirochaeta africana type strain (Z-7692(T)) from the alkaline Lake Magadi in the East African Rift.</title>
        <authorList>
            <person name="Liolos K."/>
            <person name="Abt B."/>
            <person name="Scheuner C."/>
            <person name="Teshima H."/>
            <person name="Held B."/>
            <person name="Lapidus A."/>
            <person name="Nolan M."/>
            <person name="Lucas S."/>
            <person name="Deshpande S."/>
            <person name="Cheng J.F."/>
            <person name="Tapia R."/>
            <person name="Goodwin L.A."/>
            <person name="Pitluck S."/>
            <person name="Pagani I."/>
            <person name="Ivanova N."/>
            <person name="Mavromatis K."/>
            <person name="Mikhailova N."/>
            <person name="Huntemann M."/>
            <person name="Pati A."/>
            <person name="Chen A."/>
            <person name="Palaniappan K."/>
            <person name="Land M."/>
            <person name="Rohde M."/>
            <person name="Tindall B.J."/>
            <person name="Detter J.C."/>
            <person name="Goker M."/>
            <person name="Bristow J."/>
            <person name="Eisen J.A."/>
            <person name="Markowitz V."/>
            <person name="Hugenholtz P."/>
            <person name="Woyke T."/>
            <person name="Klenk H.P."/>
            <person name="Kyrpides N.C."/>
        </authorList>
    </citation>
    <scope>NUCLEOTIDE SEQUENCE</scope>
    <source>
        <strain evidence="3">ATCC 700263 / DSM 8902 / Z-7692</strain>
    </source>
</reference>
<protein>
    <recommendedName>
        <fullName evidence="1">HEPN domain-containing protein</fullName>
    </recommendedName>
</protein>
<proteinExistence type="predicted"/>
<dbReference type="AlphaFoldDB" id="H9UH71"/>
<dbReference type="EMBL" id="CP003282">
    <property type="protein sequence ID" value="AFG36864.1"/>
    <property type="molecule type" value="Genomic_DNA"/>
</dbReference>
<dbReference type="KEGG" id="sfc:Spiaf_0769"/>
<evidence type="ECO:0000313" key="2">
    <source>
        <dbReference type="EMBL" id="AFG36864.1"/>
    </source>
</evidence>
<accession>H9UH71</accession>
<dbReference type="Proteomes" id="UP000007383">
    <property type="component" value="Chromosome"/>
</dbReference>
<dbReference type="STRING" id="889378.Spiaf_0769"/>
<evidence type="ECO:0000313" key="3">
    <source>
        <dbReference type="Proteomes" id="UP000007383"/>
    </source>
</evidence>